<evidence type="ECO:0000313" key="3">
    <source>
        <dbReference type="Proteomes" id="UP000037326"/>
    </source>
</evidence>
<evidence type="ECO:0000313" key="2">
    <source>
        <dbReference type="EMBL" id="KMY32386.1"/>
    </source>
</evidence>
<evidence type="ECO:0000256" key="1">
    <source>
        <dbReference type="SAM" id="Phobius"/>
    </source>
</evidence>
<keyword evidence="1" id="KW-0812">Transmembrane</keyword>
<name>A0A0K9FE13_9BACI</name>
<dbReference type="Proteomes" id="UP000037326">
    <property type="component" value="Unassembled WGS sequence"/>
</dbReference>
<sequence length="63" mass="7429">MSFLVSTGITLVININHNVTNKYYWYYFISLVVLSSIWVALRQYSSKNAMKLYESLLFLAERD</sequence>
<comment type="caution">
    <text evidence="2">The sequence shown here is derived from an EMBL/GenBank/DDBJ whole genome shotgun (WGS) entry which is preliminary data.</text>
</comment>
<dbReference type="EMBL" id="LFXJ01000005">
    <property type="protein sequence ID" value="KMY32386.1"/>
    <property type="molecule type" value="Genomic_DNA"/>
</dbReference>
<accession>A0A0K9FE13</accession>
<keyword evidence="1" id="KW-0472">Membrane</keyword>
<reference evidence="3" key="1">
    <citation type="submission" date="2015-07" db="EMBL/GenBank/DDBJ databases">
        <authorList>
            <consortium name="Consortium for Microbial Forensics and Genomics (microFORGE)"/>
            <person name="Knight B.M."/>
            <person name="Roberts D.P."/>
            <person name="Lin D."/>
            <person name="Hari K."/>
            <person name="Fletcher J."/>
            <person name="Melcher U."/>
            <person name="Blagden T."/>
            <person name="Winegar R.A."/>
        </authorList>
    </citation>
    <scope>NUCLEOTIDE SEQUENCE [LARGE SCALE GENOMIC DNA]</scope>
    <source>
        <strain evidence="3">DSM 23493</strain>
    </source>
</reference>
<protein>
    <submittedName>
        <fullName evidence="2">Uncharacterized protein</fullName>
    </submittedName>
</protein>
<proteinExistence type="predicted"/>
<keyword evidence="1" id="KW-1133">Transmembrane helix</keyword>
<dbReference type="PATRIC" id="fig|582475.4.peg.1506"/>
<dbReference type="AlphaFoldDB" id="A0A0K9FE13"/>
<organism evidence="2 3">
    <name type="scientific">Lysinibacillus xylanilyticus</name>
    <dbReference type="NCBI Taxonomy" id="582475"/>
    <lineage>
        <taxon>Bacteria</taxon>
        <taxon>Bacillati</taxon>
        <taxon>Bacillota</taxon>
        <taxon>Bacilli</taxon>
        <taxon>Bacillales</taxon>
        <taxon>Bacillaceae</taxon>
        <taxon>Lysinibacillus</taxon>
    </lineage>
</organism>
<feature type="transmembrane region" description="Helical" evidence="1">
    <location>
        <begin position="24"/>
        <end position="41"/>
    </location>
</feature>
<gene>
    <name evidence="2" type="ORF">ACZ11_09665</name>
</gene>